<accession>A0A1M4Y2Z6</accession>
<sequence>MPVSEPDDAGLPAALAEVGVDAAFAPWDDEDAGFAEADLVVIRATWDYTLRRKEFLAWCDSVPRLANRADVVRWNTDKSYLVDLAADGVAVVPTELVPPGAVPDWPDVEVVVKPAVGAGSRGTRRFAPDQRALAESHLAELHTDRGLALVQPYQPAVAAEGETSLVYLGGVYSHSFHKGPMLGDATSGPYLAERLTATTPTAEQRELAENTLDAVAARFGLRRGDLVSARVDVLRGADGRQLLLELELIEPSLGFGQTGPEAPARYASAVRLALSAL</sequence>
<evidence type="ECO:0000313" key="1">
    <source>
        <dbReference type="EMBL" id="SHE99946.1"/>
    </source>
</evidence>
<dbReference type="AlphaFoldDB" id="A0A1M4Y2Z6"/>
<evidence type="ECO:0008006" key="3">
    <source>
        <dbReference type="Google" id="ProtNLM"/>
    </source>
</evidence>
<dbReference type="SUPFAM" id="SSF56059">
    <property type="entry name" value="Glutathione synthetase ATP-binding domain-like"/>
    <property type="match status" value="1"/>
</dbReference>
<protein>
    <recommendedName>
        <fullName evidence="3">ATP-grasp domain-containing protein</fullName>
    </recommendedName>
</protein>
<evidence type="ECO:0000313" key="2">
    <source>
        <dbReference type="Proteomes" id="UP000184501"/>
    </source>
</evidence>
<dbReference type="InterPro" id="IPR053191">
    <property type="entry name" value="DcsG_Biosynth_Enzyme"/>
</dbReference>
<dbReference type="EMBL" id="FQVN01000002">
    <property type="protein sequence ID" value="SHE99946.1"/>
    <property type="molecule type" value="Genomic_DNA"/>
</dbReference>
<dbReference type="PANTHER" id="PTHR39217">
    <property type="match status" value="1"/>
</dbReference>
<dbReference type="OrthoDB" id="3373978at2"/>
<dbReference type="PANTHER" id="PTHR39217:SF1">
    <property type="entry name" value="GLUTATHIONE SYNTHETASE"/>
    <property type="match status" value="1"/>
</dbReference>
<organism evidence="1 2">
    <name type="scientific">Streptoalloteichus hindustanus</name>
    <dbReference type="NCBI Taxonomy" id="2017"/>
    <lineage>
        <taxon>Bacteria</taxon>
        <taxon>Bacillati</taxon>
        <taxon>Actinomycetota</taxon>
        <taxon>Actinomycetes</taxon>
        <taxon>Pseudonocardiales</taxon>
        <taxon>Pseudonocardiaceae</taxon>
        <taxon>Streptoalloteichus</taxon>
    </lineage>
</organism>
<keyword evidence="2" id="KW-1185">Reference proteome</keyword>
<dbReference type="RefSeq" id="WP_073480508.1">
    <property type="nucleotide sequence ID" value="NZ_FQVN01000002.1"/>
</dbReference>
<dbReference type="STRING" id="2017.SAMN05444320_102212"/>
<proteinExistence type="predicted"/>
<dbReference type="Proteomes" id="UP000184501">
    <property type="component" value="Unassembled WGS sequence"/>
</dbReference>
<reference evidence="1 2" key="1">
    <citation type="submission" date="2016-11" db="EMBL/GenBank/DDBJ databases">
        <authorList>
            <person name="Jaros S."/>
            <person name="Januszkiewicz K."/>
            <person name="Wedrychowicz H."/>
        </authorList>
    </citation>
    <scope>NUCLEOTIDE SEQUENCE [LARGE SCALE GENOMIC DNA]</scope>
    <source>
        <strain evidence="1 2">DSM 44523</strain>
    </source>
</reference>
<gene>
    <name evidence="1" type="ORF">SAMN05444320_102212</name>
</gene>
<name>A0A1M4Y2Z6_STRHI</name>